<dbReference type="InParanoid" id="A0A5R8QA83"/>
<dbReference type="InterPro" id="IPR036390">
    <property type="entry name" value="WH_DNA-bd_sf"/>
</dbReference>
<dbReference type="PANTHER" id="PTHR34580">
    <property type="match status" value="1"/>
</dbReference>
<evidence type="ECO:0000313" key="5">
    <source>
        <dbReference type="Proteomes" id="UP000306912"/>
    </source>
</evidence>
<dbReference type="InterPro" id="IPR026881">
    <property type="entry name" value="WYL_dom"/>
</dbReference>
<accession>A0A5R8QA83</accession>
<dbReference type="OrthoDB" id="9815009at2"/>
<dbReference type="PROSITE" id="PS51000">
    <property type="entry name" value="HTH_DEOR_2"/>
    <property type="match status" value="1"/>
</dbReference>
<dbReference type="Gene3D" id="1.10.10.10">
    <property type="entry name" value="Winged helix-like DNA-binding domain superfamily/Winged helix DNA-binding domain"/>
    <property type="match status" value="1"/>
</dbReference>
<dbReference type="RefSeq" id="WP_138191611.1">
    <property type="nucleotide sequence ID" value="NZ_VBWP01000008.1"/>
</dbReference>
<keyword evidence="1" id="KW-0805">Transcription regulation</keyword>
<dbReference type="SMART" id="SM00420">
    <property type="entry name" value="HTH_DEOR"/>
    <property type="match status" value="1"/>
</dbReference>
<protein>
    <submittedName>
        <fullName evidence="4">YafY family transcriptional regulator</fullName>
    </submittedName>
</protein>
<dbReference type="Pfam" id="PF25583">
    <property type="entry name" value="WCX"/>
    <property type="match status" value="1"/>
</dbReference>
<dbReference type="PIRSF" id="PIRSF016838">
    <property type="entry name" value="PafC"/>
    <property type="match status" value="1"/>
</dbReference>
<evidence type="ECO:0000256" key="2">
    <source>
        <dbReference type="ARBA" id="ARBA00023163"/>
    </source>
</evidence>
<comment type="caution">
    <text evidence="4">The sequence shown here is derived from an EMBL/GenBank/DDBJ whole genome shotgun (WGS) entry which is preliminary data.</text>
</comment>
<dbReference type="InterPro" id="IPR028349">
    <property type="entry name" value="PafC-like"/>
</dbReference>
<name>A0A5R8QA83_9FIRM</name>
<keyword evidence="2" id="KW-0804">Transcription</keyword>
<feature type="domain" description="HTH deoR-type" evidence="3">
    <location>
        <begin position="2"/>
        <end position="61"/>
    </location>
</feature>
<keyword evidence="5" id="KW-1185">Reference proteome</keyword>
<dbReference type="InterPro" id="IPR036388">
    <property type="entry name" value="WH-like_DNA-bd_sf"/>
</dbReference>
<gene>
    <name evidence="4" type="ORF">FEZ08_09155</name>
</gene>
<evidence type="ECO:0000259" key="3">
    <source>
        <dbReference type="PROSITE" id="PS51000"/>
    </source>
</evidence>
<dbReference type="Pfam" id="PF08279">
    <property type="entry name" value="HTH_11"/>
    <property type="match status" value="1"/>
</dbReference>
<dbReference type="SUPFAM" id="SSF46785">
    <property type="entry name" value="Winged helix' DNA-binding domain"/>
    <property type="match status" value="1"/>
</dbReference>
<sequence>MRFNRMMAIVLLLVSKRKITIQALADFLEVSPRTIYRDLEALDYAGVPIISTPGYNGGISIVDSYYLDKQLFSSLDFKYVLLSLYRLNIQNDNNKNELVSKLQLLFDEDELRQIEHHARQVVVDFSDWQGIKTDDARFMLIQEAIQSHHKIAFTYTKHNGDKKHRHVEPYQLLFKSGRWYLHAVDDTIAKFFLLERIKDVELKERFVPDAENYQQDFYWQSDQLIEFVLRIDRSVLHIFDAWQHVDVLEEGEDWLRLKIIMEDNHWLETFILGLGEMAKVESPQALVERISTRVNGLYKNYF</sequence>
<dbReference type="InterPro" id="IPR001034">
    <property type="entry name" value="DeoR_HTH"/>
</dbReference>
<dbReference type="InterPro" id="IPR057727">
    <property type="entry name" value="WCX_dom"/>
</dbReference>
<dbReference type="AlphaFoldDB" id="A0A5R8QA83"/>
<evidence type="ECO:0000256" key="1">
    <source>
        <dbReference type="ARBA" id="ARBA00023015"/>
    </source>
</evidence>
<evidence type="ECO:0000313" key="4">
    <source>
        <dbReference type="EMBL" id="TLG72545.1"/>
    </source>
</evidence>
<reference evidence="4 5" key="1">
    <citation type="submission" date="2019-05" db="EMBL/GenBank/DDBJ databases">
        <title>Culicoidintestinum kansasii gen. nov., sp. nov. from the gastrointestinal tract of the biting midge, Culicoides sonorensis.</title>
        <authorList>
            <person name="Neupane S."/>
            <person name="Ghosh A."/>
            <person name="Gunther S."/>
            <person name="Martin K."/>
            <person name="Zurek L."/>
        </authorList>
    </citation>
    <scope>NUCLEOTIDE SEQUENCE [LARGE SCALE GENOMIC DNA]</scope>
    <source>
        <strain evidence="4 5">CS-1</strain>
    </source>
</reference>
<dbReference type="GO" id="GO:0003700">
    <property type="term" value="F:DNA-binding transcription factor activity"/>
    <property type="evidence" value="ECO:0007669"/>
    <property type="project" value="InterPro"/>
</dbReference>
<proteinExistence type="predicted"/>
<dbReference type="Proteomes" id="UP000306912">
    <property type="component" value="Unassembled WGS sequence"/>
</dbReference>
<dbReference type="Pfam" id="PF13280">
    <property type="entry name" value="WYL"/>
    <property type="match status" value="1"/>
</dbReference>
<organism evidence="4 5">
    <name type="scientific">Culicoidibacter larvae</name>
    <dbReference type="NCBI Taxonomy" id="2579976"/>
    <lineage>
        <taxon>Bacteria</taxon>
        <taxon>Bacillati</taxon>
        <taxon>Bacillota</taxon>
        <taxon>Culicoidibacteria</taxon>
        <taxon>Culicoidibacterales</taxon>
        <taxon>Culicoidibacteraceae</taxon>
        <taxon>Culicoidibacter</taxon>
    </lineage>
</organism>
<dbReference type="PROSITE" id="PS52050">
    <property type="entry name" value="WYL"/>
    <property type="match status" value="1"/>
</dbReference>
<dbReference type="InterPro" id="IPR013196">
    <property type="entry name" value="HTH_11"/>
</dbReference>
<dbReference type="InterPro" id="IPR051534">
    <property type="entry name" value="CBASS_pafABC_assoc_protein"/>
</dbReference>
<dbReference type="EMBL" id="VBWP01000008">
    <property type="protein sequence ID" value="TLG72545.1"/>
    <property type="molecule type" value="Genomic_DNA"/>
</dbReference>
<dbReference type="PANTHER" id="PTHR34580:SF1">
    <property type="entry name" value="PROTEIN PAFC"/>
    <property type="match status" value="1"/>
</dbReference>